<dbReference type="EMBL" id="MU155151">
    <property type="protein sequence ID" value="KAF9483677.1"/>
    <property type="molecule type" value="Genomic_DNA"/>
</dbReference>
<proteinExistence type="predicted"/>
<evidence type="ECO:0000313" key="2">
    <source>
        <dbReference type="Proteomes" id="UP000807469"/>
    </source>
</evidence>
<evidence type="ECO:0000313" key="1">
    <source>
        <dbReference type="EMBL" id="KAF9483677.1"/>
    </source>
</evidence>
<dbReference type="OrthoDB" id="2984690at2759"/>
<keyword evidence="2" id="KW-1185">Reference proteome</keyword>
<dbReference type="Proteomes" id="UP000807469">
    <property type="component" value="Unassembled WGS sequence"/>
</dbReference>
<name>A0A9P5ZA09_9AGAR</name>
<comment type="caution">
    <text evidence="1">The sequence shown here is derived from an EMBL/GenBank/DDBJ whole genome shotgun (WGS) entry which is preliminary data.</text>
</comment>
<reference evidence="1" key="1">
    <citation type="submission" date="2020-11" db="EMBL/GenBank/DDBJ databases">
        <authorList>
            <consortium name="DOE Joint Genome Institute"/>
            <person name="Ahrendt S."/>
            <person name="Riley R."/>
            <person name="Andreopoulos W."/>
            <person name="Labutti K."/>
            <person name="Pangilinan J."/>
            <person name="Ruiz-Duenas F.J."/>
            <person name="Barrasa J.M."/>
            <person name="Sanchez-Garcia M."/>
            <person name="Camarero S."/>
            <person name="Miyauchi S."/>
            <person name="Serrano A."/>
            <person name="Linde D."/>
            <person name="Babiker R."/>
            <person name="Drula E."/>
            <person name="Ayuso-Fernandez I."/>
            <person name="Pacheco R."/>
            <person name="Padilla G."/>
            <person name="Ferreira P."/>
            <person name="Barriuso J."/>
            <person name="Kellner H."/>
            <person name="Castanera R."/>
            <person name="Alfaro M."/>
            <person name="Ramirez L."/>
            <person name="Pisabarro A.G."/>
            <person name="Kuo A."/>
            <person name="Tritt A."/>
            <person name="Lipzen A."/>
            <person name="He G."/>
            <person name="Yan M."/>
            <person name="Ng V."/>
            <person name="Cullen D."/>
            <person name="Martin F."/>
            <person name="Rosso M.-N."/>
            <person name="Henrissat B."/>
            <person name="Hibbett D."/>
            <person name="Martinez A.T."/>
            <person name="Grigoriev I.V."/>
        </authorList>
    </citation>
    <scope>NUCLEOTIDE SEQUENCE</scope>
    <source>
        <strain evidence="1">CIRM-BRFM 674</strain>
    </source>
</reference>
<protein>
    <submittedName>
        <fullName evidence="1">Uncharacterized protein</fullName>
    </submittedName>
</protein>
<accession>A0A9P5ZA09</accession>
<organism evidence="1 2">
    <name type="scientific">Pholiota conissans</name>
    <dbReference type="NCBI Taxonomy" id="109636"/>
    <lineage>
        <taxon>Eukaryota</taxon>
        <taxon>Fungi</taxon>
        <taxon>Dikarya</taxon>
        <taxon>Basidiomycota</taxon>
        <taxon>Agaricomycotina</taxon>
        <taxon>Agaricomycetes</taxon>
        <taxon>Agaricomycetidae</taxon>
        <taxon>Agaricales</taxon>
        <taxon>Agaricineae</taxon>
        <taxon>Strophariaceae</taxon>
        <taxon>Pholiota</taxon>
    </lineage>
</organism>
<sequence length="392" mass="44507">MSPLKRAATQYRQLKVSIPRARPLPSNPHTGLSRDTMSSALLPPLYPVETDSECPHEARVDSVLRHKLLACDQRSFLTGSVVADIEPAHILAPVRNDKVRKDEVEKFLTQQRFHHPKSGRFILDSVENSILLESNLYIQWRDYATFCFVPAEADAKAMLTSLRKSNTLWQEKVDCNPGKAIIRPLDMSQSPFNQPRWDVLLLYPHALLPDNQGLLISQRRTFYTPGETLHGDPAEWTFWWPYMNSLTRPTNNGRRDYLPPFVAQDVRAAFGEPPISSLAMIVNAQNKVQQFVDDLHASRGLYLSVIPPRIGRYADLLSDLVETIFFVPDGVDSVADSSRVEKAFRDDLDHSNVTGAFVDLLWKNVNDPYIRRLGTLQHVRQGATFVTCIILH</sequence>
<gene>
    <name evidence="1" type="ORF">BDN70DRAFT_929026</name>
</gene>
<dbReference type="AlphaFoldDB" id="A0A9P5ZA09"/>